<feature type="compositionally biased region" description="Polar residues" evidence="1">
    <location>
        <begin position="423"/>
        <end position="450"/>
    </location>
</feature>
<organism evidence="2 3">
    <name type="scientific">Sporormia fimetaria CBS 119925</name>
    <dbReference type="NCBI Taxonomy" id="1340428"/>
    <lineage>
        <taxon>Eukaryota</taxon>
        <taxon>Fungi</taxon>
        <taxon>Dikarya</taxon>
        <taxon>Ascomycota</taxon>
        <taxon>Pezizomycotina</taxon>
        <taxon>Dothideomycetes</taxon>
        <taxon>Pleosporomycetidae</taxon>
        <taxon>Pleosporales</taxon>
        <taxon>Sporormiaceae</taxon>
        <taxon>Sporormia</taxon>
    </lineage>
</organism>
<feature type="compositionally biased region" description="Polar residues" evidence="1">
    <location>
        <begin position="177"/>
        <end position="198"/>
    </location>
</feature>
<accession>A0A6A6V1T3</accession>
<feature type="compositionally biased region" description="Low complexity" evidence="1">
    <location>
        <begin position="268"/>
        <end position="287"/>
    </location>
</feature>
<feature type="region of interest" description="Disordered" evidence="1">
    <location>
        <begin position="43"/>
        <end position="237"/>
    </location>
</feature>
<proteinExistence type="predicted"/>
<dbReference type="Proteomes" id="UP000799440">
    <property type="component" value="Unassembled WGS sequence"/>
</dbReference>
<evidence type="ECO:0000313" key="3">
    <source>
        <dbReference type="Proteomes" id="UP000799440"/>
    </source>
</evidence>
<name>A0A6A6V1T3_9PLEO</name>
<evidence type="ECO:0000256" key="1">
    <source>
        <dbReference type="SAM" id="MobiDB-lite"/>
    </source>
</evidence>
<feature type="compositionally biased region" description="Basic residues" evidence="1">
    <location>
        <begin position="120"/>
        <end position="133"/>
    </location>
</feature>
<keyword evidence="3" id="KW-1185">Reference proteome</keyword>
<dbReference type="OrthoDB" id="3795041at2759"/>
<feature type="compositionally biased region" description="Acidic residues" evidence="1">
    <location>
        <begin position="475"/>
        <end position="485"/>
    </location>
</feature>
<gene>
    <name evidence="2" type="ORF">M011DRAFT_166552</name>
</gene>
<feature type="compositionally biased region" description="Polar residues" evidence="1">
    <location>
        <begin position="356"/>
        <end position="395"/>
    </location>
</feature>
<feature type="compositionally biased region" description="Basic and acidic residues" evidence="1">
    <location>
        <begin position="66"/>
        <end position="75"/>
    </location>
</feature>
<reference evidence="2" key="1">
    <citation type="journal article" date="2020" name="Stud. Mycol.">
        <title>101 Dothideomycetes genomes: a test case for predicting lifestyles and emergence of pathogens.</title>
        <authorList>
            <person name="Haridas S."/>
            <person name="Albert R."/>
            <person name="Binder M."/>
            <person name="Bloem J."/>
            <person name="Labutti K."/>
            <person name="Salamov A."/>
            <person name="Andreopoulos B."/>
            <person name="Baker S."/>
            <person name="Barry K."/>
            <person name="Bills G."/>
            <person name="Bluhm B."/>
            <person name="Cannon C."/>
            <person name="Castanera R."/>
            <person name="Culley D."/>
            <person name="Daum C."/>
            <person name="Ezra D."/>
            <person name="Gonzalez J."/>
            <person name="Henrissat B."/>
            <person name="Kuo A."/>
            <person name="Liang C."/>
            <person name="Lipzen A."/>
            <person name="Lutzoni F."/>
            <person name="Magnuson J."/>
            <person name="Mondo S."/>
            <person name="Nolan M."/>
            <person name="Ohm R."/>
            <person name="Pangilinan J."/>
            <person name="Park H.-J."/>
            <person name="Ramirez L."/>
            <person name="Alfaro M."/>
            <person name="Sun H."/>
            <person name="Tritt A."/>
            <person name="Yoshinaga Y."/>
            <person name="Zwiers L.-H."/>
            <person name="Turgeon B."/>
            <person name="Goodwin S."/>
            <person name="Spatafora J."/>
            <person name="Crous P."/>
            <person name="Grigoriev I."/>
        </authorList>
    </citation>
    <scope>NUCLEOTIDE SEQUENCE</scope>
    <source>
        <strain evidence="2">CBS 119925</strain>
    </source>
</reference>
<evidence type="ECO:0000313" key="2">
    <source>
        <dbReference type="EMBL" id="KAF2744502.1"/>
    </source>
</evidence>
<feature type="region of interest" description="Disordered" evidence="1">
    <location>
        <begin position="254"/>
        <end position="296"/>
    </location>
</feature>
<feature type="compositionally biased region" description="Low complexity" evidence="1">
    <location>
        <begin position="205"/>
        <end position="216"/>
    </location>
</feature>
<protein>
    <submittedName>
        <fullName evidence="2">Uncharacterized protein</fullName>
    </submittedName>
</protein>
<feature type="region of interest" description="Disordered" evidence="1">
    <location>
        <begin position="319"/>
        <end position="459"/>
    </location>
</feature>
<sequence>MQPEVLTPLAHFTKEESNDTSCPVLLVASSLLLHLETPFQQTEAMAKPSHSRGRSNDELWFSFSSEAREENKSERAPQQSAYQSTASRQRVHRSVSPARSRAVPTITTPLSLDKPLPPSPKRKTLSLRTLYRRRASDNTETARLQPEPNQTQRSPSSSASLSPGFPSWYHQPPSCRSMPSSPFHTSHNVASSPSTQSPVMERARSSASAYAQSARADQARLQRPSFEYSYSDPTEQARLEGPVSLLGYPDDSLGTFQITPPRTRRTFPETTTPSSATAPRRPSYSRATHSESNEPLHDASDFGLFVEATSGLPPGCLDFSTFSPTSPPRLHRSHFGDDRQNAAIPFPPRDPLAGQRSASAQGWQQSSCSEDAPLTSSSALPRRASQQSPIITSSAFDRRAPAPALRQHQRMSSSALPSRDCAESSTCRSTLPRTDSDEPFTSSSALPQRESQPDPRPNHHLTVANLELERLGINDEEQVNDDELPDYAQSQAEMSARRRREATARARELEARWAHARGR</sequence>
<feature type="compositionally biased region" description="Polar residues" evidence="1">
    <location>
        <begin position="76"/>
        <end position="88"/>
    </location>
</feature>
<feature type="compositionally biased region" description="Polar residues" evidence="1">
    <location>
        <begin position="138"/>
        <end position="153"/>
    </location>
</feature>
<dbReference type="AlphaFoldDB" id="A0A6A6V1T3"/>
<feature type="region of interest" description="Disordered" evidence="1">
    <location>
        <begin position="475"/>
        <end position="506"/>
    </location>
</feature>
<dbReference type="EMBL" id="MU006588">
    <property type="protein sequence ID" value="KAF2744502.1"/>
    <property type="molecule type" value="Genomic_DNA"/>
</dbReference>
<feature type="compositionally biased region" description="Low complexity" evidence="1">
    <location>
        <begin position="154"/>
        <end position="167"/>
    </location>
</feature>